<evidence type="ECO:0000256" key="2">
    <source>
        <dbReference type="ARBA" id="ARBA00008814"/>
    </source>
</evidence>
<feature type="compositionally biased region" description="Low complexity" evidence="5">
    <location>
        <begin position="37"/>
        <end position="63"/>
    </location>
</feature>
<dbReference type="Proteomes" id="UP000247696">
    <property type="component" value="Chromosome"/>
</dbReference>
<sequence>MVSFTPMAPSTRHRPLTRRAFLGGAVGLAAATLAACTSSGSDNTTSTTETTPSTGPSGAPATGDPSRPQRVVALYTGHLDHLLVLGIVPVGLAVAKSTGTDVRGIPDYITERFGDSLDLSSIEIVGVRQSPDLEKIAQLHPDLILSNNRSEKAQLDQLRGIATVVTTNGGAEQWKDDLGIVGDALGLREKSDQLLADYEEQARTWASSRGDSPSVSLVRGRNTEYVLTGPLSLAGSVVADAGFTRPAGQDFTDTANHDLSLENTDQLEADHLFYAFEGGAEQVVDSASWKALSVVSRGDAHQVDIDPWFLNASLVAAERVLDDLKRMIGE</sequence>
<dbReference type="KEGG" id="cpre:Csp1_18860"/>
<evidence type="ECO:0000256" key="1">
    <source>
        <dbReference type="ARBA" id="ARBA00004196"/>
    </source>
</evidence>
<dbReference type="AlphaFoldDB" id="A0A2Z3YR10"/>
<proteinExistence type="inferred from homology"/>
<feature type="region of interest" description="Disordered" evidence="5">
    <location>
        <begin position="37"/>
        <end position="68"/>
    </location>
</feature>
<feature type="domain" description="Fe/B12 periplasmic-binding" evidence="7">
    <location>
        <begin position="70"/>
        <end position="330"/>
    </location>
</feature>
<evidence type="ECO:0000313" key="9">
    <source>
        <dbReference type="Proteomes" id="UP000247696"/>
    </source>
</evidence>
<protein>
    <submittedName>
        <fullName evidence="8">Putative siderophore-binding lipoprotein YfiY</fullName>
    </submittedName>
</protein>
<name>A0A2Z3YR10_9CORY</name>
<comment type="similarity">
    <text evidence="2">Belongs to the bacterial solute-binding protein 8 family.</text>
</comment>
<keyword evidence="9" id="KW-1185">Reference proteome</keyword>
<feature type="chain" id="PRO_5038434244" evidence="6">
    <location>
        <begin position="35"/>
        <end position="330"/>
    </location>
</feature>
<dbReference type="InterPro" id="IPR002491">
    <property type="entry name" value="ABC_transptr_periplasmic_BD"/>
</dbReference>
<evidence type="ECO:0000256" key="5">
    <source>
        <dbReference type="SAM" id="MobiDB-lite"/>
    </source>
</evidence>
<dbReference type="GO" id="GO:1901678">
    <property type="term" value="P:iron coordination entity transport"/>
    <property type="evidence" value="ECO:0007669"/>
    <property type="project" value="UniProtKB-ARBA"/>
</dbReference>
<dbReference type="InterPro" id="IPR051313">
    <property type="entry name" value="Bact_iron-sidero_bind"/>
</dbReference>
<comment type="subcellular location">
    <subcellularLocation>
        <location evidence="1">Cell envelope</location>
    </subcellularLocation>
</comment>
<keyword evidence="4 6" id="KW-0732">Signal</keyword>
<dbReference type="GO" id="GO:0030288">
    <property type="term" value="C:outer membrane-bounded periplasmic space"/>
    <property type="evidence" value="ECO:0007669"/>
    <property type="project" value="TreeGrafter"/>
</dbReference>
<evidence type="ECO:0000313" key="8">
    <source>
        <dbReference type="EMBL" id="AWT26659.1"/>
    </source>
</evidence>
<reference evidence="9" key="1">
    <citation type="submission" date="2017-11" db="EMBL/GenBank/DDBJ databases">
        <title>Otitis media/interna in a cat caused by the recently described species Corynebacterium provencense.</title>
        <authorList>
            <person name="Kittl S."/>
            <person name="Brodard I."/>
            <person name="Rychener L."/>
            <person name="Jores J."/>
            <person name="Roosje P."/>
            <person name="Gobeli Brawand S."/>
        </authorList>
    </citation>
    <scope>NUCLEOTIDE SEQUENCE [LARGE SCALE GENOMIC DNA]</scope>
    <source>
        <strain evidence="9">17KM38</strain>
    </source>
</reference>
<dbReference type="PANTHER" id="PTHR30532:SF25">
    <property type="entry name" value="IRON(III) DICITRATE-BINDING PERIPLASMIC PROTEIN"/>
    <property type="match status" value="1"/>
</dbReference>
<accession>A0A2Z3YR10</accession>
<feature type="signal peptide" evidence="6">
    <location>
        <begin position="1"/>
        <end position="34"/>
    </location>
</feature>
<dbReference type="PANTHER" id="PTHR30532">
    <property type="entry name" value="IRON III DICITRATE-BINDING PERIPLASMIC PROTEIN"/>
    <property type="match status" value="1"/>
</dbReference>
<dbReference type="CDD" id="cd01146">
    <property type="entry name" value="FhuD"/>
    <property type="match status" value="1"/>
</dbReference>
<evidence type="ECO:0000256" key="3">
    <source>
        <dbReference type="ARBA" id="ARBA00022448"/>
    </source>
</evidence>
<dbReference type="SUPFAM" id="SSF53807">
    <property type="entry name" value="Helical backbone' metal receptor"/>
    <property type="match status" value="1"/>
</dbReference>
<organism evidence="8 9">
    <name type="scientific">Corynebacterium provencense</name>
    <dbReference type="NCBI Taxonomy" id="1737425"/>
    <lineage>
        <taxon>Bacteria</taxon>
        <taxon>Bacillati</taxon>
        <taxon>Actinomycetota</taxon>
        <taxon>Actinomycetes</taxon>
        <taxon>Mycobacteriales</taxon>
        <taxon>Corynebacteriaceae</taxon>
        <taxon>Corynebacterium</taxon>
    </lineage>
</organism>
<keyword evidence="3" id="KW-0813">Transport</keyword>
<evidence type="ECO:0000256" key="6">
    <source>
        <dbReference type="SAM" id="SignalP"/>
    </source>
</evidence>
<dbReference type="PROSITE" id="PS50983">
    <property type="entry name" value="FE_B12_PBP"/>
    <property type="match status" value="1"/>
</dbReference>
<evidence type="ECO:0000256" key="4">
    <source>
        <dbReference type="ARBA" id="ARBA00022729"/>
    </source>
</evidence>
<dbReference type="InterPro" id="IPR006311">
    <property type="entry name" value="TAT_signal"/>
</dbReference>
<dbReference type="Pfam" id="PF01497">
    <property type="entry name" value="Peripla_BP_2"/>
    <property type="match status" value="1"/>
</dbReference>
<dbReference type="STRING" id="1737425.GCA_900049755_00989"/>
<dbReference type="EMBL" id="CP024988">
    <property type="protein sequence ID" value="AWT26659.1"/>
    <property type="molecule type" value="Genomic_DNA"/>
</dbReference>
<keyword evidence="8" id="KW-0449">Lipoprotein</keyword>
<evidence type="ECO:0000259" key="7">
    <source>
        <dbReference type="PROSITE" id="PS50983"/>
    </source>
</evidence>
<dbReference type="PROSITE" id="PS51318">
    <property type="entry name" value="TAT"/>
    <property type="match status" value="1"/>
</dbReference>
<dbReference type="Gene3D" id="3.40.50.1980">
    <property type="entry name" value="Nitrogenase molybdenum iron protein domain"/>
    <property type="match status" value="2"/>
</dbReference>
<gene>
    <name evidence="8" type="primary">yfiY_7</name>
    <name evidence="8" type="ORF">Csp1_18860</name>
</gene>